<evidence type="ECO:0000313" key="4">
    <source>
        <dbReference type="Proteomes" id="UP001333110"/>
    </source>
</evidence>
<proteinExistence type="predicted"/>
<dbReference type="Proteomes" id="UP001333110">
    <property type="component" value="Unassembled WGS sequence"/>
</dbReference>
<feature type="chain" id="PRO_5043019171" evidence="2">
    <location>
        <begin position="20"/>
        <end position="281"/>
    </location>
</feature>
<evidence type="ECO:0000256" key="1">
    <source>
        <dbReference type="SAM" id="MobiDB-lite"/>
    </source>
</evidence>
<keyword evidence="2" id="KW-0732">Signal</keyword>
<evidence type="ECO:0000313" key="3">
    <source>
        <dbReference type="EMBL" id="KAK4805711.1"/>
    </source>
</evidence>
<feature type="compositionally biased region" description="Basic residues" evidence="1">
    <location>
        <begin position="124"/>
        <end position="135"/>
    </location>
</feature>
<keyword evidence="4" id="KW-1185">Reference proteome</keyword>
<gene>
    <name evidence="3" type="ORF">QYF61_022469</name>
</gene>
<feature type="region of interest" description="Disordered" evidence="1">
    <location>
        <begin position="103"/>
        <end position="135"/>
    </location>
</feature>
<comment type="caution">
    <text evidence="3">The sequence shown here is derived from an EMBL/GenBank/DDBJ whole genome shotgun (WGS) entry which is preliminary data.</text>
</comment>
<sequence>MLFFRPWSLIFTCLTTSLSRHRGVSVFNSAGAASLQAADLEPQETQGEGRSKKAGNRVVFTRMCKDGGRTGSIQLGQVSFWRRGGGMEKEGLQRQWRRITHWMGNTQRRNGKGRQGKARESKARQGKARQGKARVGKARQGDPLAFLDAMPMCKSHMWNYSDEKRNLRAVCVIALITEYVASVVNAWLLWRCEVVQVSSCFLGTWLSVVGLCGHLMLQSVGPTGEQSPSQYKGLLAGEEICEEACQLLYRDRTLVEITGICSEFSMAAPPLCGDSNWVVMA</sequence>
<reference evidence="3 4" key="1">
    <citation type="journal article" date="2023" name="J. Hered.">
        <title>Chromosome-level genome of the wood stork (Mycteria americana) provides insight into avian chromosome evolution.</title>
        <authorList>
            <person name="Flamio R. Jr."/>
            <person name="Ramstad K.M."/>
        </authorList>
    </citation>
    <scope>NUCLEOTIDE SEQUENCE [LARGE SCALE GENOMIC DNA]</scope>
    <source>
        <strain evidence="3">JAX WOST 10</strain>
    </source>
</reference>
<accession>A0AAN7RPW7</accession>
<protein>
    <submittedName>
        <fullName evidence="3">Uncharacterized protein</fullName>
    </submittedName>
</protein>
<feature type="signal peptide" evidence="2">
    <location>
        <begin position="1"/>
        <end position="19"/>
    </location>
</feature>
<evidence type="ECO:0000256" key="2">
    <source>
        <dbReference type="SAM" id="SignalP"/>
    </source>
</evidence>
<dbReference type="EMBL" id="JAUNZN010000066">
    <property type="protein sequence ID" value="KAK4805711.1"/>
    <property type="molecule type" value="Genomic_DNA"/>
</dbReference>
<dbReference type="AlphaFoldDB" id="A0AAN7RPW7"/>
<name>A0AAN7RPW7_MYCAM</name>
<organism evidence="3 4">
    <name type="scientific">Mycteria americana</name>
    <name type="common">Wood stork</name>
    <dbReference type="NCBI Taxonomy" id="33587"/>
    <lineage>
        <taxon>Eukaryota</taxon>
        <taxon>Metazoa</taxon>
        <taxon>Chordata</taxon>
        <taxon>Craniata</taxon>
        <taxon>Vertebrata</taxon>
        <taxon>Euteleostomi</taxon>
        <taxon>Archelosauria</taxon>
        <taxon>Archosauria</taxon>
        <taxon>Dinosauria</taxon>
        <taxon>Saurischia</taxon>
        <taxon>Theropoda</taxon>
        <taxon>Coelurosauria</taxon>
        <taxon>Aves</taxon>
        <taxon>Neognathae</taxon>
        <taxon>Neoaves</taxon>
        <taxon>Aequornithes</taxon>
        <taxon>Ciconiiformes</taxon>
        <taxon>Ciconiidae</taxon>
        <taxon>Mycteria</taxon>
    </lineage>
</organism>